<organism evidence="7 8">
    <name type="scientific">Planomonospora sphaerica</name>
    <dbReference type="NCBI Taxonomy" id="161355"/>
    <lineage>
        <taxon>Bacteria</taxon>
        <taxon>Bacillati</taxon>
        <taxon>Actinomycetota</taxon>
        <taxon>Actinomycetes</taxon>
        <taxon>Streptosporangiales</taxon>
        <taxon>Streptosporangiaceae</taxon>
        <taxon>Planomonospora</taxon>
    </lineage>
</organism>
<reference evidence="7 8" key="1">
    <citation type="journal article" date="2016" name="Genome Announc.">
        <title>Draft Genome Sequence of Planomonospora sphaerica JCM9374, a Rare Actinomycete.</title>
        <authorList>
            <person name="Dohra H."/>
            <person name="Suzuki T."/>
            <person name="Inoue Y."/>
            <person name="Kodani S."/>
        </authorList>
    </citation>
    <scope>NUCLEOTIDE SEQUENCE [LARGE SCALE GENOMIC DNA]</scope>
    <source>
        <strain evidence="7 8">JCM 9374</strain>
    </source>
</reference>
<feature type="coiled-coil region" evidence="5">
    <location>
        <begin position="33"/>
        <end position="88"/>
    </location>
</feature>
<evidence type="ECO:0000313" key="7">
    <source>
        <dbReference type="EMBL" id="GAT70985.1"/>
    </source>
</evidence>
<dbReference type="Gene3D" id="6.10.250.3150">
    <property type="match status" value="1"/>
</dbReference>
<accession>A0A171DPK7</accession>
<evidence type="ECO:0000313" key="8">
    <source>
        <dbReference type="Proteomes" id="UP000077701"/>
    </source>
</evidence>
<keyword evidence="3 7" id="KW-0378">Hydrolase</keyword>
<protein>
    <submittedName>
        <fullName evidence="7">Hydrolase</fullName>
    </submittedName>
</protein>
<dbReference type="SUPFAM" id="SSF54001">
    <property type="entry name" value="Cysteine proteinases"/>
    <property type="match status" value="1"/>
</dbReference>
<dbReference type="PANTHER" id="PTHR47359:SF3">
    <property type="entry name" value="NLP_P60 DOMAIN-CONTAINING PROTEIN-RELATED"/>
    <property type="match status" value="1"/>
</dbReference>
<evidence type="ECO:0000256" key="1">
    <source>
        <dbReference type="ARBA" id="ARBA00007074"/>
    </source>
</evidence>
<sequence>MPLKFGRIAAAVGLITITLLPLDGAVAEPQPTIAQAKAKLKKLNDQADKLVDRYNLANQRWKKAKKAYDRLNEDYARQRKTVEALRRDLVTVAISSYQFGGLTTSEGLITNGDPQSVLSSMATVNQIAAGHTASLRAFDAANQTLKAKHGQAKQALAEADTARDTLAAEKTATERTIAEQTKLLRRLGAFRAGDPNSPGIVYSGPASGNARTALEFAFRQVGKPYQYGGEGPGSYDCSGLTQASWRAAGVELPRTTWEQWSWGADRRIPLDLNQLQPGDLLFSKGLGHMGMYAGDGKMVHAPRTGDVIKVVDLDDYWWGRLLGAVRP</sequence>
<comment type="caution">
    <text evidence="7">The sequence shown here is derived from an EMBL/GenBank/DDBJ whole genome shotgun (WGS) entry which is preliminary data.</text>
</comment>
<gene>
    <name evidence="7" type="ORF">PS9374_06676</name>
</gene>
<proteinExistence type="inferred from homology"/>
<reference evidence="8" key="2">
    <citation type="submission" date="2016-04" db="EMBL/GenBank/DDBJ databases">
        <title>Planomonospora sphaerica JCM9374 whole genome shotgun sequence.</title>
        <authorList>
            <person name="Suzuki T."/>
            <person name="Dohra H."/>
            <person name="Kodani S."/>
        </authorList>
    </citation>
    <scope>NUCLEOTIDE SEQUENCE [LARGE SCALE GENOMIC DNA]</scope>
    <source>
        <strain evidence="8">JCM 9374</strain>
    </source>
</reference>
<dbReference type="Gene3D" id="3.90.1720.10">
    <property type="entry name" value="endopeptidase domain like (from Nostoc punctiforme)"/>
    <property type="match status" value="1"/>
</dbReference>
<dbReference type="InterPro" id="IPR038765">
    <property type="entry name" value="Papain-like_cys_pep_sf"/>
</dbReference>
<dbReference type="EMBL" id="BDCX01000021">
    <property type="protein sequence ID" value="GAT70985.1"/>
    <property type="molecule type" value="Genomic_DNA"/>
</dbReference>
<dbReference type="AlphaFoldDB" id="A0A171DPK7"/>
<evidence type="ECO:0000256" key="4">
    <source>
        <dbReference type="ARBA" id="ARBA00022807"/>
    </source>
</evidence>
<dbReference type="GO" id="GO:0008234">
    <property type="term" value="F:cysteine-type peptidase activity"/>
    <property type="evidence" value="ECO:0007669"/>
    <property type="project" value="UniProtKB-KW"/>
</dbReference>
<dbReference type="InterPro" id="IPR051794">
    <property type="entry name" value="PG_Endopeptidase_C40"/>
</dbReference>
<dbReference type="PROSITE" id="PS51935">
    <property type="entry name" value="NLPC_P60"/>
    <property type="match status" value="1"/>
</dbReference>
<keyword evidence="4" id="KW-0788">Thiol protease</keyword>
<evidence type="ECO:0000256" key="2">
    <source>
        <dbReference type="ARBA" id="ARBA00022670"/>
    </source>
</evidence>
<evidence type="ECO:0000256" key="5">
    <source>
        <dbReference type="SAM" id="Coils"/>
    </source>
</evidence>
<dbReference type="InterPro" id="IPR000064">
    <property type="entry name" value="NLP_P60_dom"/>
</dbReference>
<dbReference type="OrthoDB" id="3209655at2"/>
<dbReference type="PANTHER" id="PTHR47359">
    <property type="entry name" value="PEPTIDOGLYCAN DL-ENDOPEPTIDASE CWLO"/>
    <property type="match status" value="1"/>
</dbReference>
<dbReference type="Pfam" id="PF00877">
    <property type="entry name" value="NLPC_P60"/>
    <property type="match status" value="1"/>
</dbReference>
<keyword evidence="2" id="KW-0645">Protease</keyword>
<keyword evidence="8" id="KW-1185">Reference proteome</keyword>
<evidence type="ECO:0000259" key="6">
    <source>
        <dbReference type="PROSITE" id="PS51935"/>
    </source>
</evidence>
<dbReference type="GO" id="GO:0006508">
    <property type="term" value="P:proteolysis"/>
    <property type="evidence" value="ECO:0007669"/>
    <property type="project" value="UniProtKB-KW"/>
</dbReference>
<feature type="domain" description="NlpC/P60" evidence="6">
    <location>
        <begin position="207"/>
        <end position="327"/>
    </location>
</feature>
<comment type="similarity">
    <text evidence="1">Belongs to the peptidase C40 family.</text>
</comment>
<evidence type="ECO:0000256" key="3">
    <source>
        <dbReference type="ARBA" id="ARBA00022801"/>
    </source>
</evidence>
<dbReference type="STRING" id="161355.PS9374_06676"/>
<dbReference type="Proteomes" id="UP000077701">
    <property type="component" value="Unassembled WGS sequence"/>
</dbReference>
<name>A0A171DPK7_9ACTN</name>
<keyword evidence="5" id="KW-0175">Coiled coil</keyword>